<dbReference type="InterPro" id="IPR027417">
    <property type="entry name" value="P-loop_NTPase"/>
</dbReference>
<evidence type="ECO:0000313" key="1">
    <source>
        <dbReference type="EMBL" id="EHP69220.1"/>
    </source>
</evidence>
<name>H2C5Z3_9CREN</name>
<dbReference type="OrthoDB" id="36110at2157"/>
<dbReference type="RefSeq" id="WP_009073040.1">
    <property type="nucleotide sequence ID" value="NZ_JH597768.1"/>
</dbReference>
<dbReference type="EMBL" id="JH597768">
    <property type="protein sequence ID" value="EHP69220.1"/>
    <property type="molecule type" value="Genomic_DNA"/>
</dbReference>
<dbReference type="Gene3D" id="3.40.50.300">
    <property type="entry name" value="P-loop containing nucleotide triphosphate hydrolases"/>
    <property type="match status" value="1"/>
</dbReference>
<dbReference type="STRING" id="671065.MetMK1DRAFT_00019660"/>
<protein>
    <submittedName>
        <fullName evidence="1">CobQ/CobB/MinD/ParA nucleotide binding domain-containing protein</fullName>
    </submittedName>
</protein>
<proteinExistence type="predicted"/>
<organism evidence="1 2">
    <name type="scientific">Metallosphaera yellowstonensis MK1</name>
    <dbReference type="NCBI Taxonomy" id="671065"/>
    <lineage>
        <taxon>Archaea</taxon>
        <taxon>Thermoproteota</taxon>
        <taxon>Thermoprotei</taxon>
        <taxon>Sulfolobales</taxon>
        <taxon>Sulfolobaceae</taxon>
        <taxon>Metallosphaera</taxon>
    </lineage>
</organism>
<dbReference type="HOGENOM" id="CLU_1393598_0_0_2"/>
<dbReference type="SUPFAM" id="SSF52540">
    <property type="entry name" value="P-loop containing nucleoside triphosphate hydrolases"/>
    <property type="match status" value="1"/>
</dbReference>
<dbReference type="Proteomes" id="UP000003980">
    <property type="component" value="Unassembled WGS sequence"/>
</dbReference>
<reference evidence="1 2" key="1">
    <citation type="submission" date="2012-01" db="EMBL/GenBank/DDBJ databases">
        <title>Improved High-Quality Draft sequence of Metallosphaera yellowstonensis MK1.</title>
        <authorList>
            <consortium name="US DOE Joint Genome Institute"/>
            <person name="Lucas S."/>
            <person name="Han J."/>
            <person name="Cheng J.-F."/>
            <person name="Goodwin L."/>
            <person name="Pitluck S."/>
            <person name="Peters L."/>
            <person name="Teshima H."/>
            <person name="Detter J.C."/>
            <person name="Han C."/>
            <person name="Tapia R."/>
            <person name="Land M."/>
            <person name="Hauser L."/>
            <person name="Kyrpides N."/>
            <person name="Kozubal M."/>
            <person name="Macur R.E."/>
            <person name="Jay Z."/>
            <person name="Inskeep W."/>
            <person name="Woyke T."/>
        </authorList>
    </citation>
    <scope>NUCLEOTIDE SEQUENCE [LARGE SCALE GENOMIC DNA]</scope>
    <source>
        <strain evidence="1 2">MK1</strain>
    </source>
</reference>
<evidence type="ECO:0000313" key="2">
    <source>
        <dbReference type="Proteomes" id="UP000003980"/>
    </source>
</evidence>
<accession>H2C5Z3</accession>
<sequence length="194" mass="21848">MIKINVLGVKEGVGKSTVALSLARGLSSKGTTLLVDKTPSCGLWRKLGRQDDFWCEDKLCVLKLFKRPFRIGENDLKEALENLENVYRNGWDFVVIDNFSCATQENHLVKVDAYALTVFVTDVPNIRSTLDYSMNFPNKYALIVNMVPEGYRIPVELLGEFLFKITVPLIDTSDLSTFLKGIVEDITEISSKFS</sequence>
<dbReference type="eggNOG" id="arCOG07293">
    <property type="taxonomic scope" value="Archaea"/>
</dbReference>
<keyword evidence="2" id="KW-1185">Reference proteome</keyword>
<gene>
    <name evidence="1" type="ORF">MetMK1DRAFT_00019660</name>
</gene>
<dbReference type="AlphaFoldDB" id="H2C5Z3"/>